<organism evidence="11 12">
    <name type="scientific">Phytophthora palmivora</name>
    <dbReference type="NCBI Taxonomy" id="4796"/>
    <lineage>
        <taxon>Eukaryota</taxon>
        <taxon>Sar</taxon>
        <taxon>Stramenopiles</taxon>
        <taxon>Oomycota</taxon>
        <taxon>Peronosporomycetes</taxon>
        <taxon>Peronosporales</taxon>
        <taxon>Peronosporaceae</taxon>
        <taxon>Phytophthora</taxon>
    </lineage>
</organism>
<evidence type="ECO:0000256" key="6">
    <source>
        <dbReference type="ARBA" id="ARBA00022787"/>
    </source>
</evidence>
<dbReference type="InterPro" id="IPR027246">
    <property type="entry name" value="Porin_Euk/Tom40"/>
</dbReference>
<dbReference type="Pfam" id="PF01459">
    <property type="entry name" value="Porin_3"/>
    <property type="match status" value="1"/>
</dbReference>
<dbReference type="Proteomes" id="UP000237271">
    <property type="component" value="Unassembled WGS sequence"/>
</dbReference>
<evidence type="ECO:0000256" key="8">
    <source>
        <dbReference type="ARBA" id="ARBA00023114"/>
    </source>
</evidence>
<name>A0A2P4XJ68_9STRA</name>
<dbReference type="OrthoDB" id="7827681at2759"/>
<dbReference type="GO" id="GO:0015288">
    <property type="term" value="F:porin activity"/>
    <property type="evidence" value="ECO:0007669"/>
    <property type="project" value="UniProtKB-KW"/>
</dbReference>
<evidence type="ECO:0000256" key="3">
    <source>
        <dbReference type="ARBA" id="ARBA00022448"/>
    </source>
</evidence>
<accession>A0A2P4XJ68</accession>
<evidence type="ECO:0000256" key="9">
    <source>
        <dbReference type="ARBA" id="ARBA00023128"/>
    </source>
</evidence>
<evidence type="ECO:0000313" key="12">
    <source>
        <dbReference type="Proteomes" id="UP000237271"/>
    </source>
</evidence>
<comment type="similarity">
    <text evidence="2">Belongs to the eukaryotic mitochondrial porin family.</text>
</comment>
<dbReference type="PANTHER" id="PTHR11743">
    <property type="entry name" value="VOLTAGE-DEPENDENT ANION-SELECTIVE CHANNEL"/>
    <property type="match status" value="1"/>
</dbReference>
<evidence type="ECO:0000256" key="4">
    <source>
        <dbReference type="ARBA" id="ARBA00022452"/>
    </source>
</evidence>
<protein>
    <submittedName>
        <fullName evidence="11">Voltage-dependent anion-selective channel protein</fullName>
    </submittedName>
</protein>
<keyword evidence="9" id="KW-0496">Mitochondrion</keyword>
<dbReference type="EMBL" id="NCKW01010126">
    <property type="protein sequence ID" value="POM65519.1"/>
    <property type="molecule type" value="Genomic_DNA"/>
</dbReference>
<comment type="caution">
    <text evidence="11">The sequence shown here is derived from an EMBL/GenBank/DDBJ whole genome shotgun (WGS) entry which is preliminary data.</text>
</comment>
<gene>
    <name evidence="11" type="ORF">PHPALM_18750</name>
</gene>
<keyword evidence="6" id="KW-1000">Mitochondrion outer membrane</keyword>
<evidence type="ECO:0000313" key="11">
    <source>
        <dbReference type="EMBL" id="POM65519.1"/>
    </source>
</evidence>
<dbReference type="FunFam" id="2.40.160.10:FF:000012">
    <property type="entry name" value="Voltage-dependent anion-selective channel"/>
    <property type="match status" value="1"/>
</dbReference>
<comment type="subcellular location">
    <subcellularLocation>
        <location evidence="1">Mitochondrion outer membrane</location>
    </subcellularLocation>
</comment>
<keyword evidence="8" id="KW-0626">Porin</keyword>
<evidence type="ECO:0000256" key="1">
    <source>
        <dbReference type="ARBA" id="ARBA00004294"/>
    </source>
</evidence>
<dbReference type="GO" id="GO:0005741">
    <property type="term" value="C:mitochondrial outer membrane"/>
    <property type="evidence" value="ECO:0007669"/>
    <property type="project" value="UniProtKB-SubCell"/>
</dbReference>
<dbReference type="CDD" id="cd07306">
    <property type="entry name" value="Porin3_VDAC"/>
    <property type="match status" value="1"/>
</dbReference>
<keyword evidence="7" id="KW-0406">Ion transport</keyword>
<keyword evidence="3" id="KW-0813">Transport</keyword>
<dbReference type="Gene3D" id="2.40.160.10">
    <property type="entry name" value="Porin"/>
    <property type="match status" value="1"/>
</dbReference>
<dbReference type="GO" id="GO:0008308">
    <property type="term" value="F:voltage-gated monoatomic anion channel activity"/>
    <property type="evidence" value="ECO:0007669"/>
    <property type="project" value="InterPro"/>
</dbReference>
<keyword evidence="10" id="KW-0472">Membrane</keyword>
<keyword evidence="4" id="KW-1134">Transmembrane beta strand</keyword>
<keyword evidence="12" id="KW-1185">Reference proteome</keyword>
<proteinExistence type="inferred from homology"/>
<evidence type="ECO:0000256" key="10">
    <source>
        <dbReference type="ARBA" id="ARBA00023136"/>
    </source>
</evidence>
<evidence type="ECO:0000256" key="7">
    <source>
        <dbReference type="ARBA" id="ARBA00023065"/>
    </source>
</evidence>
<evidence type="ECO:0000256" key="5">
    <source>
        <dbReference type="ARBA" id="ARBA00022692"/>
    </source>
</evidence>
<sequence length="282" mass="29880">MVVLYKDLAKTAENVLRDDYDFSRKLKIKSKASNGVAFTTEGALNANKSILAKVSGGFTHSASGVVFKKLQITTQGRVVTEAELPNVLTEGLKLTFKLEDGSVAKNTSAKQVGVLGAEYKQKNLAVNSEADFVSNTVSAAAVLSQGGFAVGGQTAFNVDKSAIVQHNVGASFTGSDFVTSIVTKKNFAAVQASFHHHLSHNTVYAAVLDYDLKSASNTLVVGGRYKADADTTYCGKIDSEGFLSLASIQKVRPYVTLTTSVHVDAKNFEGDSHKFGLGLTLG</sequence>
<dbReference type="InterPro" id="IPR023614">
    <property type="entry name" value="Porin_dom_sf"/>
</dbReference>
<dbReference type="AlphaFoldDB" id="A0A2P4XJ68"/>
<reference evidence="11 12" key="1">
    <citation type="journal article" date="2017" name="Genome Biol. Evol.">
        <title>Phytophthora megakarya and P. palmivora, closely related causal agents of cacao black pod rot, underwent increases in genome sizes and gene numbers by different mechanisms.</title>
        <authorList>
            <person name="Ali S.S."/>
            <person name="Shao J."/>
            <person name="Lary D.J."/>
            <person name="Kronmiller B."/>
            <person name="Shen D."/>
            <person name="Strem M.D."/>
            <person name="Amoako-Attah I."/>
            <person name="Akrofi A.Y."/>
            <person name="Begoude B.A."/>
            <person name="Ten Hoopen G.M."/>
            <person name="Coulibaly K."/>
            <person name="Kebe B.I."/>
            <person name="Melnick R.L."/>
            <person name="Guiltinan M.J."/>
            <person name="Tyler B.M."/>
            <person name="Meinhardt L.W."/>
            <person name="Bailey B.A."/>
        </authorList>
    </citation>
    <scope>NUCLEOTIDE SEQUENCE [LARGE SCALE GENOMIC DNA]</scope>
    <source>
        <strain evidence="12">sbr112.9</strain>
    </source>
</reference>
<dbReference type="PANTHER" id="PTHR11743:SF70">
    <property type="entry name" value="GH26960P-RELATED"/>
    <property type="match status" value="1"/>
</dbReference>
<dbReference type="GO" id="GO:0046930">
    <property type="term" value="C:pore complex"/>
    <property type="evidence" value="ECO:0007669"/>
    <property type="project" value="UniProtKB-KW"/>
</dbReference>
<dbReference type="InterPro" id="IPR001925">
    <property type="entry name" value="Porin_Euk"/>
</dbReference>
<keyword evidence="5" id="KW-0812">Transmembrane</keyword>
<evidence type="ECO:0000256" key="2">
    <source>
        <dbReference type="ARBA" id="ARBA00007780"/>
    </source>
</evidence>